<feature type="chain" id="PRO_5001868154" evidence="9">
    <location>
        <begin position="21"/>
        <end position="961"/>
    </location>
</feature>
<evidence type="ECO:0000259" key="10">
    <source>
        <dbReference type="Pfam" id="PF07715"/>
    </source>
</evidence>
<dbReference type="GO" id="GO:0044718">
    <property type="term" value="P:siderophore transmembrane transport"/>
    <property type="evidence" value="ECO:0007669"/>
    <property type="project" value="TreeGrafter"/>
</dbReference>
<feature type="domain" description="TonB-dependent receptor plug" evidence="10">
    <location>
        <begin position="114"/>
        <end position="224"/>
    </location>
</feature>
<dbReference type="Pfam" id="PF13715">
    <property type="entry name" value="CarbopepD_reg_2"/>
    <property type="match status" value="1"/>
</dbReference>
<dbReference type="InterPro" id="IPR023996">
    <property type="entry name" value="TonB-dep_OMP_SusC/RagA"/>
</dbReference>
<keyword evidence="3 8" id="KW-1134">Transmembrane beta strand</keyword>
<reference evidence="11 12" key="1">
    <citation type="journal article" date="2014" name="Genome Announc.">
        <title>Draft Genome Sequences of Marine Flavobacterium Nonlabens Strains NR17, NR24, NR27, NR32, NR33, and Ara13.</title>
        <authorList>
            <person name="Nakanishi M."/>
            <person name="Meirelles P."/>
            <person name="Suzuki R."/>
            <person name="Takatani N."/>
            <person name="Mino S."/>
            <person name="Suda W."/>
            <person name="Oshima K."/>
            <person name="Hattori M."/>
            <person name="Ohkuma M."/>
            <person name="Hosokawa M."/>
            <person name="Miyashita K."/>
            <person name="Thompson F.L."/>
            <person name="Niwa A."/>
            <person name="Sawabe T."/>
            <person name="Sawabe T."/>
        </authorList>
    </citation>
    <scope>NUCLEOTIDE SEQUENCE [LARGE SCALE GENOMIC DNA]</scope>
    <source>
        <strain evidence="12">JCM19275</strain>
    </source>
</reference>
<keyword evidence="2 8" id="KW-0813">Transport</keyword>
<dbReference type="PROSITE" id="PS52016">
    <property type="entry name" value="TONB_DEPENDENT_REC_3"/>
    <property type="match status" value="1"/>
</dbReference>
<dbReference type="InterPro" id="IPR008969">
    <property type="entry name" value="CarboxyPept-like_regulatory"/>
</dbReference>
<evidence type="ECO:0000256" key="9">
    <source>
        <dbReference type="SAM" id="SignalP"/>
    </source>
</evidence>
<dbReference type="Gene3D" id="2.170.130.10">
    <property type="entry name" value="TonB-dependent receptor, plug domain"/>
    <property type="match status" value="1"/>
</dbReference>
<keyword evidence="6 8" id="KW-0472">Membrane</keyword>
<dbReference type="Proteomes" id="UP000029647">
    <property type="component" value="Unassembled WGS sequence"/>
</dbReference>
<dbReference type="InterPro" id="IPR012910">
    <property type="entry name" value="Plug_dom"/>
</dbReference>
<dbReference type="Pfam" id="PF07715">
    <property type="entry name" value="Plug"/>
    <property type="match status" value="1"/>
</dbReference>
<dbReference type="InterPro" id="IPR039426">
    <property type="entry name" value="TonB-dep_rcpt-like"/>
</dbReference>
<organism evidence="11 12">
    <name type="scientific">Nonlabens ulvanivorans</name>
    <name type="common">Persicivirga ulvanivorans</name>
    <dbReference type="NCBI Taxonomy" id="906888"/>
    <lineage>
        <taxon>Bacteria</taxon>
        <taxon>Pseudomonadati</taxon>
        <taxon>Bacteroidota</taxon>
        <taxon>Flavobacteriia</taxon>
        <taxon>Flavobacteriales</taxon>
        <taxon>Flavobacteriaceae</taxon>
        <taxon>Nonlabens</taxon>
    </lineage>
</organism>
<feature type="signal peptide" evidence="9">
    <location>
        <begin position="1"/>
        <end position="20"/>
    </location>
</feature>
<evidence type="ECO:0000256" key="4">
    <source>
        <dbReference type="ARBA" id="ARBA00022692"/>
    </source>
</evidence>
<comment type="similarity">
    <text evidence="8">Belongs to the TonB-dependent receptor family.</text>
</comment>
<comment type="subcellular location">
    <subcellularLocation>
        <location evidence="1 8">Cell outer membrane</location>
        <topology evidence="1 8">Multi-pass membrane protein</topology>
    </subcellularLocation>
</comment>
<dbReference type="NCBIfam" id="TIGR04057">
    <property type="entry name" value="SusC_RagA_signa"/>
    <property type="match status" value="1"/>
</dbReference>
<evidence type="ECO:0000256" key="7">
    <source>
        <dbReference type="ARBA" id="ARBA00023237"/>
    </source>
</evidence>
<dbReference type="InterPro" id="IPR037066">
    <property type="entry name" value="Plug_dom_sf"/>
</dbReference>
<dbReference type="PANTHER" id="PTHR30069:SF29">
    <property type="entry name" value="HEMOGLOBIN AND HEMOGLOBIN-HAPTOGLOBIN-BINDING PROTEIN 1-RELATED"/>
    <property type="match status" value="1"/>
</dbReference>
<protein>
    <submittedName>
        <fullName evidence="11">SusC outer membrane protein</fullName>
    </submittedName>
</protein>
<dbReference type="FunFam" id="2.60.40.1120:FF:000003">
    <property type="entry name" value="Outer membrane protein Omp121"/>
    <property type="match status" value="1"/>
</dbReference>
<accession>A0A090WEA8</accession>
<dbReference type="GO" id="GO:0015344">
    <property type="term" value="F:siderophore uptake transmembrane transporter activity"/>
    <property type="evidence" value="ECO:0007669"/>
    <property type="project" value="TreeGrafter"/>
</dbReference>
<keyword evidence="7 8" id="KW-0998">Cell outer membrane</keyword>
<dbReference type="AlphaFoldDB" id="A0A090WEA8"/>
<evidence type="ECO:0000256" key="5">
    <source>
        <dbReference type="ARBA" id="ARBA00022729"/>
    </source>
</evidence>
<comment type="caution">
    <text evidence="11">The sequence shown here is derived from an EMBL/GenBank/DDBJ whole genome shotgun (WGS) entry which is preliminary data.</text>
</comment>
<dbReference type="GO" id="GO:0009279">
    <property type="term" value="C:cell outer membrane"/>
    <property type="evidence" value="ECO:0007669"/>
    <property type="project" value="UniProtKB-SubCell"/>
</dbReference>
<evidence type="ECO:0000256" key="3">
    <source>
        <dbReference type="ARBA" id="ARBA00022452"/>
    </source>
</evidence>
<keyword evidence="5 9" id="KW-0732">Signal</keyword>
<keyword evidence="4 8" id="KW-0812">Transmembrane</keyword>
<evidence type="ECO:0000313" key="12">
    <source>
        <dbReference type="Proteomes" id="UP000029647"/>
    </source>
</evidence>
<gene>
    <name evidence="11" type="ORF">JCM19275_472</name>
</gene>
<name>A0A090WEA8_NONUL</name>
<evidence type="ECO:0000256" key="6">
    <source>
        <dbReference type="ARBA" id="ARBA00023136"/>
    </source>
</evidence>
<dbReference type="InterPro" id="IPR036942">
    <property type="entry name" value="Beta-barrel_TonB_sf"/>
</dbReference>
<dbReference type="SUPFAM" id="SSF56935">
    <property type="entry name" value="Porins"/>
    <property type="match status" value="1"/>
</dbReference>
<evidence type="ECO:0000256" key="8">
    <source>
        <dbReference type="PROSITE-ProRule" id="PRU01360"/>
    </source>
</evidence>
<evidence type="ECO:0000256" key="2">
    <source>
        <dbReference type="ARBA" id="ARBA00022448"/>
    </source>
</evidence>
<dbReference type="Gene3D" id="2.60.40.1120">
    <property type="entry name" value="Carboxypeptidase-like, regulatory domain"/>
    <property type="match status" value="1"/>
</dbReference>
<dbReference type="InterPro" id="IPR023997">
    <property type="entry name" value="TonB-dep_OMP_SusC/RagA_CS"/>
</dbReference>
<dbReference type="PANTHER" id="PTHR30069">
    <property type="entry name" value="TONB-DEPENDENT OUTER MEMBRANE RECEPTOR"/>
    <property type="match status" value="1"/>
</dbReference>
<evidence type="ECO:0000256" key="1">
    <source>
        <dbReference type="ARBA" id="ARBA00004571"/>
    </source>
</evidence>
<dbReference type="NCBIfam" id="TIGR04056">
    <property type="entry name" value="OMP_RagA_SusC"/>
    <property type="match status" value="1"/>
</dbReference>
<dbReference type="EMBL" id="BBNT01000004">
    <property type="protein sequence ID" value="GAL75311.1"/>
    <property type="molecule type" value="Genomic_DNA"/>
</dbReference>
<sequence>MNQKFKTALLLLILPLLAVAQSVITGTIKDASTGLPVPSASVLVKGTSNGTATDFDGNYTLNNVPDGAVIVFSYIGYTTQEVAYTGQSTIDIALAEDPSELDAIVLIGYGSIKQENVTSAQETIKSEEFNKGAITSPGQLIAGKAAGVQVTAASGRPGDGPVIRVRPGSTLDGSQDALYVVDGVPLDQSNASLNSINPNDIESITILKDASATAIYGNRASNGVVLITTKKANFSSDLKVRYDVQFAVEKVDNYTDVLTGDEFRQMVADQGRDTSILGDANTDWQDAIYQNGTRAIHNLTIEKGYDNTSIRASLGYNNEHGTLQRSGYERASLSLNVIQKLLDNKLKLTFTSQLAQEEIRNADTGAVGAAVVFDPTQPIFSGNDLYGGYFEYTNSTGIEPNAPRNPLGLLNSLDSQLDNYQARLNMNAEYKLPVKGLKFTGNAGIDYNEFDSYSLRDANSGGAGDRVASKNFSRGIRRNNLLDGRFDYSRDLEKLNTQMDLTLGSSVQTFFRQSFDRGLVNGSLVDFLSSPDENSIVTFFGRASFDINDLLVLSGSYSRNGSSRFSKDNRWANFYGVSGALKLTNTDFIKNSTVLSQLKIRGGFGQTGQQEISDPFAYLSTFTPGQQTAAVQFGNQFVTTIRPEGSIDLVWETTDQWNAGIDLGFFNNRLTGSVDGFYRETSDLLLFGPLPAGGLENGSIQNAGSTLSRGIETSINVKVLETENMTWNIGGNITFQEIEITDLAGANDDPVQVGGISGGVGNNIQEWAVGSDPTTFHVFRQVYDQDGAPLDGVFVDTNGDNVINDADRVRYKKANHDAYFGLTTNFSYKRFDLSATLRGAAGGYNYNNVSSNSANLATIFPTNTQNPLYLNTPSDFLNTGFSDQEVFSDYYLQKADFVKLDNVSLGYNFPGDKVDIRASITGTNLLTITDYDGVDPEVFNGIDNNLFPRNRGIILGLGFNF</sequence>
<evidence type="ECO:0000313" key="11">
    <source>
        <dbReference type="EMBL" id="GAL75311.1"/>
    </source>
</evidence>
<dbReference type="Gene3D" id="2.40.170.20">
    <property type="entry name" value="TonB-dependent receptor, beta-barrel domain"/>
    <property type="match status" value="1"/>
</dbReference>
<dbReference type="SUPFAM" id="SSF49464">
    <property type="entry name" value="Carboxypeptidase regulatory domain-like"/>
    <property type="match status" value="1"/>
</dbReference>
<proteinExistence type="inferred from homology"/>